<dbReference type="EMBL" id="CAJNOM010001450">
    <property type="protein sequence ID" value="CAF1608379.1"/>
    <property type="molecule type" value="Genomic_DNA"/>
</dbReference>
<dbReference type="Proteomes" id="UP000663881">
    <property type="component" value="Unassembled WGS sequence"/>
</dbReference>
<evidence type="ECO:0000313" key="10">
    <source>
        <dbReference type="EMBL" id="CAF1608379.1"/>
    </source>
</evidence>
<dbReference type="AlphaFoldDB" id="A0A816ADW8"/>
<dbReference type="Proteomes" id="UP000663844">
    <property type="component" value="Unassembled WGS sequence"/>
</dbReference>
<feature type="transmembrane region" description="Helical" evidence="5">
    <location>
        <begin position="116"/>
        <end position="141"/>
    </location>
</feature>
<proteinExistence type="predicted"/>
<evidence type="ECO:0000256" key="4">
    <source>
        <dbReference type="ARBA" id="ARBA00023136"/>
    </source>
</evidence>
<dbReference type="Proteomes" id="UP000663877">
    <property type="component" value="Unassembled WGS sequence"/>
</dbReference>
<reference evidence="9" key="1">
    <citation type="submission" date="2021-02" db="EMBL/GenBank/DDBJ databases">
        <authorList>
            <person name="Nowell W R."/>
        </authorList>
    </citation>
    <scope>NUCLEOTIDE SEQUENCE</scope>
</reference>
<keyword evidence="3 5" id="KW-1133">Transmembrane helix</keyword>
<comment type="subcellular location">
    <subcellularLocation>
        <location evidence="1">Membrane</location>
        <topology evidence="1">Multi-pass membrane protein</topology>
    </subcellularLocation>
</comment>
<accession>A0A816ADW8</accession>
<dbReference type="GO" id="GO:1905515">
    <property type="term" value="P:non-motile cilium assembly"/>
    <property type="evidence" value="ECO:0007669"/>
    <property type="project" value="TreeGrafter"/>
</dbReference>
<evidence type="ECO:0000313" key="11">
    <source>
        <dbReference type="EMBL" id="CAF3829676.1"/>
    </source>
</evidence>
<evidence type="ECO:0000256" key="2">
    <source>
        <dbReference type="ARBA" id="ARBA00022692"/>
    </source>
</evidence>
<evidence type="ECO:0000313" key="13">
    <source>
        <dbReference type="Proteomes" id="UP000663832"/>
    </source>
</evidence>
<dbReference type="Pfam" id="PF09799">
    <property type="entry name" value="Transmemb_17"/>
    <property type="match status" value="1"/>
</dbReference>
<dbReference type="InterPro" id="IPR019184">
    <property type="entry name" value="Uncharacterised_TM-17"/>
</dbReference>
<feature type="transmembrane region" description="Helical" evidence="5">
    <location>
        <begin position="86"/>
        <end position="110"/>
    </location>
</feature>
<evidence type="ECO:0000313" key="8">
    <source>
        <dbReference type="EMBL" id="CAF1411420.1"/>
    </source>
</evidence>
<keyword evidence="4 5" id="KW-0472">Membrane</keyword>
<feature type="transmembrane region" description="Helical" evidence="5">
    <location>
        <begin position="54"/>
        <end position="74"/>
    </location>
</feature>
<dbReference type="EMBL" id="CAJNOI010001108">
    <property type="protein sequence ID" value="CAF1383284.1"/>
    <property type="molecule type" value="Genomic_DNA"/>
</dbReference>
<dbReference type="OrthoDB" id="262535at2759"/>
<comment type="caution">
    <text evidence="9">The sequence shown here is derived from an EMBL/GenBank/DDBJ whole genome shotgun (WGS) entry which is preliminary data.</text>
</comment>
<dbReference type="EMBL" id="CAJNOM010001130">
    <property type="protein sequence ID" value="CAF1593752.1"/>
    <property type="molecule type" value="Genomic_DNA"/>
</dbReference>
<dbReference type="EMBL" id="CAJNOI010000772">
    <property type="protein sequence ID" value="CAF1342851.1"/>
    <property type="molecule type" value="Genomic_DNA"/>
</dbReference>
<keyword evidence="13" id="KW-1185">Reference proteome</keyword>
<dbReference type="PANTHER" id="PTHR13531:SF0">
    <property type="entry name" value="GEO07735P1-RELATED"/>
    <property type="match status" value="1"/>
</dbReference>
<evidence type="ECO:0000313" key="7">
    <source>
        <dbReference type="EMBL" id="CAF1383284.1"/>
    </source>
</evidence>
<organism evidence="9 13">
    <name type="scientific">Adineta steineri</name>
    <dbReference type="NCBI Taxonomy" id="433720"/>
    <lineage>
        <taxon>Eukaryota</taxon>
        <taxon>Metazoa</taxon>
        <taxon>Spiralia</taxon>
        <taxon>Gnathifera</taxon>
        <taxon>Rotifera</taxon>
        <taxon>Eurotatoria</taxon>
        <taxon>Bdelloidea</taxon>
        <taxon>Adinetida</taxon>
        <taxon>Adinetidae</taxon>
        <taxon>Adineta</taxon>
    </lineage>
</organism>
<name>A0A816ADW8_9BILA</name>
<protein>
    <recommendedName>
        <fullName evidence="14">Transmembrane protein</fullName>
    </recommendedName>
</protein>
<evidence type="ECO:0000256" key="5">
    <source>
        <dbReference type="SAM" id="Phobius"/>
    </source>
</evidence>
<evidence type="ECO:0000313" key="6">
    <source>
        <dbReference type="EMBL" id="CAF1342851.1"/>
    </source>
</evidence>
<feature type="transmembrane region" description="Helical" evidence="5">
    <location>
        <begin position="15"/>
        <end position="34"/>
    </location>
</feature>
<dbReference type="EMBL" id="CAJNON010000973">
    <property type="protein sequence ID" value="CAF1411420.1"/>
    <property type="molecule type" value="Genomic_DNA"/>
</dbReference>
<dbReference type="Proteomes" id="UP000663832">
    <property type="component" value="Unassembled WGS sequence"/>
</dbReference>
<evidence type="ECO:0000313" key="9">
    <source>
        <dbReference type="EMBL" id="CAF1593752.1"/>
    </source>
</evidence>
<evidence type="ECO:0000313" key="12">
    <source>
        <dbReference type="EMBL" id="CAF4008712.1"/>
    </source>
</evidence>
<gene>
    <name evidence="6" type="ORF">BJG266_LOCUS34514</name>
    <name evidence="7" type="ORF">BJG266_LOCUS36695</name>
    <name evidence="12" type="ORF">OKA104_LOCUS30234</name>
    <name evidence="11" type="ORF">OXD698_LOCUS19976</name>
    <name evidence="9" type="ORF">QVE165_LOCUS51599</name>
    <name evidence="10" type="ORF">QVE165_LOCUS53684</name>
    <name evidence="8" type="ORF">VCS650_LOCUS37136</name>
</gene>
<evidence type="ECO:0000256" key="1">
    <source>
        <dbReference type="ARBA" id="ARBA00004141"/>
    </source>
</evidence>
<evidence type="ECO:0000256" key="3">
    <source>
        <dbReference type="ARBA" id="ARBA00022989"/>
    </source>
</evidence>
<dbReference type="GO" id="GO:0016020">
    <property type="term" value="C:membrane"/>
    <property type="evidence" value="ECO:0007669"/>
    <property type="project" value="UniProtKB-SubCell"/>
</dbReference>
<sequence>MAVASSELSNVRSSVIFEIFLTINRWCLLVWLLIESLSFVYKNATIIYPNQGYFAGEVILMLAVFFVDLFRILLGSISNRTESILLSAFTIILTIAVFFGYLYFILWQLFVIRAELIMTIIALIFTGSEIIFLILCIVFFARPSPIPTIYRHLPYQASL</sequence>
<dbReference type="GO" id="GO:0035869">
    <property type="term" value="C:ciliary transition zone"/>
    <property type="evidence" value="ECO:0007669"/>
    <property type="project" value="TreeGrafter"/>
</dbReference>
<dbReference type="EMBL" id="CAJOAZ010001562">
    <property type="protein sequence ID" value="CAF3829676.1"/>
    <property type="molecule type" value="Genomic_DNA"/>
</dbReference>
<keyword evidence="2 5" id="KW-0812">Transmembrane</keyword>
<dbReference type="EMBL" id="CAJOAY010003202">
    <property type="protein sequence ID" value="CAF4008712.1"/>
    <property type="molecule type" value="Genomic_DNA"/>
</dbReference>
<dbReference type="Proteomes" id="UP000663891">
    <property type="component" value="Unassembled WGS sequence"/>
</dbReference>
<dbReference type="PANTHER" id="PTHR13531">
    <property type="entry name" value="GEO07735P1-RELATED-RELATED"/>
    <property type="match status" value="1"/>
</dbReference>
<evidence type="ECO:0008006" key="14">
    <source>
        <dbReference type="Google" id="ProtNLM"/>
    </source>
</evidence>